<evidence type="ECO:0000313" key="2">
    <source>
        <dbReference type="Proteomes" id="UP000814128"/>
    </source>
</evidence>
<keyword evidence="2" id="KW-1185">Reference proteome</keyword>
<feature type="non-terminal residue" evidence="1">
    <location>
        <position position="1"/>
    </location>
</feature>
<dbReference type="Proteomes" id="UP000814128">
    <property type="component" value="Unassembled WGS sequence"/>
</dbReference>
<reference evidence="1" key="1">
    <citation type="submission" date="2021-02" db="EMBL/GenBank/DDBJ databases">
        <authorList>
            <consortium name="DOE Joint Genome Institute"/>
            <person name="Ahrendt S."/>
            <person name="Looney B.P."/>
            <person name="Miyauchi S."/>
            <person name="Morin E."/>
            <person name="Drula E."/>
            <person name="Courty P.E."/>
            <person name="Chicoki N."/>
            <person name="Fauchery L."/>
            <person name="Kohler A."/>
            <person name="Kuo A."/>
            <person name="Labutti K."/>
            <person name="Pangilinan J."/>
            <person name="Lipzen A."/>
            <person name="Riley R."/>
            <person name="Andreopoulos W."/>
            <person name="He G."/>
            <person name="Johnson J."/>
            <person name="Barry K.W."/>
            <person name="Grigoriev I.V."/>
            <person name="Nagy L."/>
            <person name="Hibbett D."/>
            <person name="Henrissat B."/>
            <person name="Matheny P.B."/>
            <person name="Labbe J."/>
            <person name="Martin F."/>
        </authorList>
    </citation>
    <scope>NUCLEOTIDE SEQUENCE</scope>
    <source>
        <strain evidence="1">EC-137</strain>
    </source>
</reference>
<name>A0ACB8QNX7_9AGAM</name>
<proteinExistence type="predicted"/>
<comment type="caution">
    <text evidence="1">The sequence shown here is derived from an EMBL/GenBank/DDBJ whole genome shotgun (WGS) entry which is preliminary data.</text>
</comment>
<organism evidence="1 2">
    <name type="scientific">Vararia minispora EC-137</name>
    <dbReference type="NCBI Taxonomy" id="1314806"/>
    <lineage>
        <taxon>Eukaryota</taxon>
        <taxon>Fungi</taxon>
        <taxon>Dikarya</taxon>
        <taxon>Basidiomycota</taxon>
        <taxon>Agaricomycotina</taxon>
        <taxon>Agaricomycetes</taxon>
        <taxon>Russulales</taxon>
        <taxon>Lachnocladiaceae</taxon>
        <taxon>Vararia</taxon>
    </lineage>
</organism>
<evidence type="ECO:0000313" key="1">
    <source>
        <dbReference type="EMBL" id="KAI0033066.1"/>
    </source>
</evidence>
<accession>A0ACB8QNX7</accession>
<gene>
    <name evidence="1" type="ORF">K488DRAFT_48436</name>
</gene>
<sequence length="384" mass="42575">RALLDEVQYNSTGDTLVHVGDIVAKGTLYGSQTVLEFMAARAVRGVRGNHDQKVVEWRGWVEWIRPMEGGAGGRWLDGLESALRAQEEEADGRGDDGGVDADAFVEAAIKRGKKDRRWWDRVPEGWKLLGDHYQIARSMTADQYAYLKSLPLILHLPSEHAFIVHAGLLPYDPRHPMLGSGQPLSHAPRSSGGGGGIAERRAAQERAVLVDIPQNRDPWVVLNMRNVLHNHEVSKETKRGKAWTSVWNTVVDKCAGFDAPQTEHDVSDDKWMPCEPMTVVYGHTASRGLDVHRWTLGLDSGCVYGRRLTALVLDRAHAHRKGKVLRRADDADDDDEKAAKEDAKAQEHGIVAFGDDGQARLVSVKCHKHREKKQTGDLPGRAKG</sequence>
<reference evidence="1" key="2">
    <citation type="journal article" date="2022" name="New Phytol.">
        <title>Evolutionary transition to the ectomycorrhizal habit in the genomes of a hyperdiverse lineage of mushroom-forming fungi.</title>
        <authorList>
            <person name="Looney B."/>
            <person name="Miyauchi S."/>
            <person name="Morin E."/>
            <person name="Drula E."/>
            <person name="Courty P.E."/>
            <person name="Kohler A."/>
            <person name="Kuo A."/>
            <person name="LaButti K."/>
            <person name="Pangilinan J."/>
            <person name="Lipzen A."/>
            <person name="Riley R."/>
            <person name="Andreopoulos W."/>
            <person name="He G."/>
            <person name="Johnson J."/>
            <person name="Nolan M."/>
            <person name="Tritt A."/>
            <person name="Barry K.W."/>
            <person name="Grigoriev I.V."/>
            <person name="Nagy L.G."/>
            <person name="Hibbett D."/>
            <person name="Henrissat B."/>
            <person name="Matheny P.B."/>
            <person name="Labbe J."/>
            <person name="Martin F.M."/>
        </authorList>
    </citation>
    <scope>NUCLEOTIDE SEQUENCE</scope>
    <source>
        <strain evidence="1">EC-137</strain>
    </source>
</reference>
<protein>
    <submittedName>
        <fullName evidence="1">Metallo-dependent phosphatase-like protein</fullName>
    </submittedName>
</protein>
<dbReference type="EMBL" id="MU273528">
    <property type="protein sequence ID" value="KAI0033066.1"/>
    <property type="molecule type" value="Genomic_DNA"/>
</dbReference>